<dbReference type="PROSITE" id="PS50088">
    <property type="entry name" value="ANK_REPEAT"/>
    <property type="match status" value="2"/>
</dbReference>
<evidence type="ECO:0000256" key="2">
    <source>
        <dbReference type="ARBA" id="ARBA00023043"/>
    </source>
</evidence>
<dbReference type="Gene3D" id="1.25.40.20">
    <property type="entry name" value="Ankyrin repeat-containing domain"/>
    <property type="match status" value="2"/>
</dbReference>
<keyword evidence="1" id="KW-0677">Repeat</keyword>
<feature type="repeat" description="ANK" evidence="3">
    <location>
        <begin position="331"/>
        <end position="363"/>
    </location>
</feature>
<dbReference type="OrthoDB" id="539213at2759"/>
<dbReference type="EMBL" id="BRXY01000314">
    <property type="protein sequence ID" value="GMH86455.1"/>
    <property type="molecule type" value="Genomic_DNA"/>
</dbReference>
<evidence type="ECO:0000313" key="4">
    <source>
        <dbReference type="EMBL" id="GMH86455.1"/>
    </source>
</evidence>
<evidence type="ECO:0000313" key="5">
    <source>
        <dbReference type="Proteomes" id="UP001165085"/>
    </source>
</evidence>
<name>A0A9W7BHT6_9STRA</name>
<keyword evidence="2 3" id="KW-0040">ANK repeat</keyword>
<dbReference type="Proteomes" id="UP001165085">
    <property type="component" value="Unassembled WGS sequence"/>
</dbReference>
<organism evidence="4 5">
    <name type="scientific">Triparma strigata</name>
    <dbReference type="NCBI Taxonomy" id="1606541"/>
    <lineage>
        <taxon>Eukaryota</taxon>
        <taxon>Sar</taxon>
        <taxon>Stramenopiles</taxon>
        <taxon>Ochrophyta</taxon>
        <taxon>Bolidophyceae</taxon>
        <taxon>Parmales</taxon>
        <taxon>Triparmaceae</taxon>
        <taxon>Triparma</taxon>
    </lineage>
</organism>
<dbReference type="PANTHER" id="PTHR24198">
    <property type="entry name" value="ANKYRIN REPEAT AND PROTEIN KINASE DOMAIN-CONTAINING PROTEIN"/>
    <property type="match status" value="1"/>
</dbReference>
<dbReference type="SUPFAM" id="SSF48403">
    <property type="entry name" value="Ankyrin repeat"/>
    <property type="match status" value="1"/>
</dbReference>
<dbReference type="InterPro" id="IPR036770">
    <property type="entry name" value="Ankyrin_rpt-contain_sf"/>
</dbReference>
<dbReference type="PROSITE" id="PS50297">
    <property type="entry name" value="ANK_REP_REGION"/>
    <property type="match status" value="2"/>
</dbReference>
<dbReference type="SMART" id="SM00248">
    <property type="entry name" value="ANK"/>
    <property type="match status" value="5"/>
</dbReference>
<feature type="repeat" description="ANK" evidence="3">
    <location>
        <begin position="113"/>
        <end position="148"/>
    </location>
</feature>
<evidence type="ECO:0000256" key="3">
    <source>
        <dbReference type="PROSITE-ProRule" id="PRU00023"/>
    </source>
</evidence>
<gene>
    <name evidence="4" type="ORF">TrST_g3346</name>
</gene>
<comment type="caution">
    <text evidence="4">The sequence shown here is derived from an EMBL/GenBank/DDBJ whole genome shotgun (WGS) entry which is preliminary data.</text>
</comment>
<evidence type="ECO:0000256" key="1">
    <source>
        <dbReference type="ARBA" id="ARBA00022737"/>
    </source>
</evidence>
<accession>A0A9W7BHT6</accession>
<protein>
    <submittedName>
        <fullName evidence="4">Uncharacterized protein</fullName>
    </submittedName>
</protein>
<dbReference type="PANTHER" id="PTHR24198:SF165">
    <property type="entry name" value="ANKYRIN REPEAT-CONTAINING PROTEIN-RELATED"/>
    <property type="match status" value="1"/>
</dbReference>
<proteinExistence type="predicted"/>
<dbReference type="AlphaFoldDB" id="A0A9W7BHT6"/>
<reference evidence="5" key="1">
    <citation type="journal article" date="2023" name="Commun. Biol.">
        <title>Genome analysis of Parmales, the sister group of diatoms, reveals the evolutionary specialization of diatoms from phago-mixotrophs to photoautotrophs.</title>
        <authorList>
            <person name="Ban H."/>
            <person name="Sato S."/>
            <person name="Yoshikawa S."/>
            <person name="Yamada K."/>
            <person name="Nakamura Y."/>
            <person name="Ichinomiya M."/>
            <person name="Sato N."/>
            <person name="Blanc-Mathieu R."/>
            <person name="Endo H."/>
            <person name="Kuwata A."/>
            <person name="Ogata H."/>
        </authorList>
    </citation>
    <scope>NUCLEOTIDE SEQUENCE [LARGE SCALE GENOMIC DNA]</scope>
    <source>
        <strain evidence="5">NIES 3701</strain>
    </source>
</reference>
<keyword evidence="5" id="KW-1185">Reference proteome</keyword>
<dbReference type="InterPro" id="IPR002110">
    <property type="entry name" value="Ankyrin_rpt"/>
</dbReference>
<sequence>MSAFSDNDTSFVDAAACGDISGVEEYLADTTFPSSLINLVDKDGRSAFHYACLNDDRPLLTLLLADQRVDVVLKTPNGDTGIHLASLYSSLEALGLLFADDRAKTTINAQNKFGETPLHLCAGSGDKGAKKTSNKLLEAGADLTVVDKWKRSAVDVSRDNGYNGTAEVLDEYLEKNLTVKAQTDEITAAYKADAARPVQSDDAVKKAKGAIFGGLGGIGGLGGVKLKKTKTAVKTMFNASEGNVNSTTNVGTSNATETSDGRRALSKLVDFPGDVDEIRKHLDNSGEIDPAGKDAYGLSAIHKFASWNKTELLDLLIPKLTKDELTATCKEGKTALHWAVEMASVASVKTLVAAGVDIEAKDGKGRTVGEILEAVPQSGIIDRLKKAVKGE</sequence>
<dbReference type="Pfam" id="PF12796">
    <property type="entry name" value="Ank_2"/>
    <property type="match status" value="2"/>
</dbReference>